<evidence type="ECO:0000256" key="1">
    <source>
        <dbReference type="ARBA" id="ARBA00009477"/>
    </source>
</evidence>
<dbReference type="InterPro" id="IPR058792">
    <property type="entry name" value="Beta-barrel_RND_2"/>
</dbReference>
<dbReference type="GO" id="GO:1990961">
    <property type="term" value="P:xenobiotic detoxification by transmembrane export across the plasma membrane"/>
    <property type="evidence" value="ECO:0007669"/>
    <property type="project" value="InterPro"/>
</dbReference>
<dbReference type="SUPFAM" id="SSF111369">
    <property type="entry name" value="HlyD-like secretion proteins"/>
    <property type="match status" value="1"/>
</dbReference>
<proteinExistence type="inferred from homology"/>
<dbReference type="PANTHER" id="PTHR30469:SF36">
    <property type="entry name" value="BLL3903 PROTEIN"/>
    <property type="match status" value="1"/>
</dbReference>
<evidence type="ECO:0000259" key="4">
    <source>
        <dbReference type="Pfam" id="PF25917"/>
    </source>
</evidence>
<accession>A0A212J566</accession>
<dbReference type="Gene3D" id="6.10.140.1990">
    <property type="match status" value="1"/>
</dbReference>
<dbReference type="GO" id="GO:1990281">
    <property type="term" value="C:efflux pump complex"/>
    <property type="evidence" value="ECO:0007669"/>
    <property type="project" value="TreeGrafter"/>
</dbReference>
<dbReference type="Gene3D" id="2.40.50.100">
    <property type="match status" value="1"/>
</dbReference>
<sequence length="366" mass="40271">MNKKTKIGLLIIILLFIAGMAFYPKIKGLLTTNTDPSPTPPGNKGTSNRTILNVNAQILKYGNLNNTIRVKGVLIPDEEVDLSFETSGMITEIHFKEGSNVKKGQLLAKVNDKPLQAELKKLQTQIPLAEDRVYRQKALLAKDAVSQEAYESVNTELEKLKADIELVKTRIAQTELRAPFDGIIGLRQVSEGTYASPSIIISRLTKITPLKIEFSVNESEVNNVKPGTPLTFTFDNDLNKYQATVYAVESNLDRQTLTLKARALYANPGGKLKPGLSTNVEIKLQEIKNTLVIPSLSTIAEMGRDIAYVYKNGVAHQIVLKKGMRTASSVQVLNGLNVGDTLLVTGVMQLRDGLPVIIDNFIENNQ</sequence>
<evidence type="ECO:0000256" key="2">
    <source>
        <dbReference type="ARBA" id="ARBA00023054"/>
    </source>
</evidence>
<dbReference type="EMBL" id="FLUL01000001">
    <property type="protein sequence ID" value="SBV94325.1"/>
    <property type="molecule type" value="Genomic_DNA"/>
</dbReference>
<dbReference type="Pfam" id="PF25954">
    <property type="entry name" value="Beta-barrel_RND_2"/>
    <property type="match status" value="1"/>
</dbReference>
<gene>
    <name evidence="6" type="ORF">KL86DYS2_10708</name>
</gene>
<dbReference type="RefSeq" id="WP_296947196.1">
    <property type="nucleotide sequence ID" value="NZ_LT599021.1"/>
</dbReference>
<dbReference type="InterPro" id="IPR006143">
    <property type="entry name" value="RND_pump_MFP"/>
</dbReference>
<comment type="similarity">
    <text evidence="1">Belongs to the membrane fusion protein (MFP) (TC 8.A.1) family.</text>
</comment>
<dbReference type="Gene3D" id="2.40.420.20">
    <property type="match status" value="1"/>
</dbReference>
<evidence type="ECO:0000259" key="5">
    <source>
        <dbReference type="Pfam" id="PF25954"/>
    </source>
</evidence>
<feature type="domain" description="Multidrug resistance protein MdtA-like barrel-sandwich hybrid" evidence="4">
    <location>
        <begin position="80"/>
        <end position="196"/>
    </location>
</feature>
<dbReference type="GO" id="GO:1990195">
    <property type="term" value="C:macrolide transmembrane transporter complex"/>
    <property type="evidence" value="ECO:0007669"/>
    <property type="project" value="InterPro"/>
</dbReference>
<evidence type="ECO:0000256" key="3">
    <source>
        <dbReference type="SAM" id="Coils"/>
    </source>
</evidence>
<protein>
    <submittedName>
        <fullName evidence="6">Uncharacterized protein</fullName>
    </submittedName>
</protein>
<evidence type="ECO:0000313" key="6">
    <source>
        <dbReference type="EMBL" id="SBV94325.1"/>
    </source>
</evidence>
<dbReference type="PANTHER" id="PTHR30469">
    <property type="entry name" value="MULTIDRUG RESISTANCE PROTEIN MDTA"/>
    <property type="match status" value="1"/>
</dbReference>
<dbReference type="NCBIfam" id="TIGR01730">
    <property type="entry name" value="RND_mfp"/>
    <property type="match status" value="1"/>
</dbReference>
<feature type="coiled-coil region" evidence="3">
    <location>
        <begin position="150"/>
        <end position="177"/>
    </location>
</feature>
<dbReference type="GO" id="GO:0015562">
    <property type="term" value="F:efflux transmembrane transporter activity"/>
    <property type="evidence" value="ECO:0007669"/>
    <property type="project" value="TreeGrafter"/>
</dbReference>
<keyword evidence="2 3" id="KW-0175">Coiled coil</keyword>
<dbReference type="InterPro" id="IPR030190">
    <property type="entry name" value="MacA_alpha-hairpin_sf"/>
</dbReference>
<feature type="domain" description="CusB-like beta-barrel" evidence="5">
    <location>
        <begin position="212"/>
        <end position="283"/>
    </location>
</feature>
<dbReference type="Gene3D" id="2.40.30.170">
    <property type="match status" value="1"/>
</dbReference>
<organism evidence="6">
    <name type="scientific">uncultured Dysgonomonas sp</name>
    <dbReference type="NCBI Taxonomy" id="206096"/>
    <lineage>
        <taxon>Bacteria</taxon>
        <taxon>Pseudomonadati</taxon>
        <taxon>Bacteroidota</taxon>
        <taxon>Bacteroidia</taxon>
        <taxon>Bacteroidales</taxon>
        <taxon>Dysgonomonadaceae</taxon>
        <taxon>Dysgonomonas</taxon>
        <taxon>environmental samples</taxon>
    </lineage>
</organism>
<dbReference type="GO" id="GO:0030313">
    <property type="term" value="C:cell envelope"/>
    <property type="evidence" value="ECO:0007669"/>
    <property type="project" value="UniProtKB-SubCell"/>
</dbReference>
<dbReference type="GO" id="GO:0019898">
    <property type="term" value="C:extrinsic component of membrane"/>
    <property type="evidence" value="ECO:0007669"/>
    <property type="project" value="InterPro"/>
</dbReference>
<dbReference type="InterPro" id="IPR058625">
    <property type="entry name" value="MdtA-like_BSH"/>
</dbReference>
<reference evidence="6" key="1">
    <citation type="submission" date="2016-04" db="EMBL/GenBank/DDBJ databases">
        <authorList>
            <person name="Evans L.H."/>
            <person name="Alamgir A."/>
            <person name="Owens N."/>
            <person name="Weber N.D."/>
            <person name="Virtaneva K."/>
            <person name="Barbian K."/>
            <person name="Babar A."/>
            <person name="Rosenke K."/>
        </authorList>
    </citation>
    <scope>NUCLEOTIDE SEQUENCE</scope>
    <source>
        <strain evidence="6">86-2</strain>
    </source>
</reference>
<dbReference type="AlphaFoldDB" id="A0A212J566"/>
<dbReference type="Pfam" id="PF25917">
    <property type="entry name" value="BSH_RND"/>
    <property type="match status" value="1"/>
</dbReference>
<name>A0A212J566_9BACT</name>